<dbReference type="EMBL" id="FP929059">
    <property type="protein sequence ID" value="CBL33598.1"/>
    <property type="molecule type" value="Genomic_DNA"/>
</dbReference>
<dbReference type="Gene3D" id="3.40.50.1390">
    <property type="entry name" value="Resolvase, N-terminal catalytic domain"/>
    <property type="match status" value="1"/>
</dbReference>
<feature type="coiled-coil region" evidence="1">
    <location>
        <begin position="395"/>
        <end position="429"/>
    </location>
</feature>
<evidence type="ECO:0000256" key="1">
    <source>
        <dbReference type="SAM" id="Coils"/>
    </source>
</evidence>
<dbReference type="SUPFAM" id="SSF53041">
    <property type="entry name" value="Resolvase-like"/>
    <property type="match status" value="1"/>
</dbReference>
<dbReference type="PROSITE" id="PS51737">
    <property type="entry name" value="RECOMBINASE_DNA_BIND"/>
    <property type="match status" value="1"/>
</dbReference>
<proteinExistence type="predicted"/>
<dbReference type="Proteomes" id="UP000007050">
    <property type="component" value="Chromosome"/>
</dbReference>
<dbReference type="InterPro" id="IPR038109">
    <property type="entry name" value="DNA_bind_recomb_sf"/>
</dbReference>
<dbReference type="Pfam" id="PF07508">
    <property type="entry name" value="Recombinase"/>
    <property type="match status" value="1"/>
</dbReference>
<feature type="domain" description="Resolvase/invertase-type recombinase catalytic" evidence="2">
    <location>
        <begin position="27"/>
        <end position="175"/>
    </location>
</feature>
<dbReference type="Pfam" id="PF13408">
    <property type="entry name" value="Zn_ribbon_recom"/>
    <property type="match status" value="1"/>
</dbReference>
<dbReference type="InterPro" id="IPR011109">
    <property type="entry name" value="DNA_bind_recombinase_dom"/>
</dbReference>
<dbReference type="PATRIC" id="fig|717961.3.peg.542"/>
<evidence type="ECO:0000313" key="4">
    <source>
        <dbReference type="EMBL" id="CBL33598.1"/>
    </source>
</evidence>
<dbReference type="PROSITE" id="PS51736">
    <property type="entry name" value="RECOMBINASES_3"/>
    <property type="match status" value="1"/>
</dbReference>
<dbReference type="InterPro" id="IPR036162">
    <property type="entry name" value="Resolvase-like_N_sf"/>
</dbReference>
<evidence type="ECO:0000259" key="2">
    <source>
        <dbReference type="PROSITE" id="PS51736"/>
    </source>
</evidence>
<accession>D4MIL5</accession>
<dbReference type="Gene3D" id="3.90.1750.20">
    <property type="entry name" value="Putative Large Serine Recombinase, Chain B, Domain 2"/>
    <property type="match status" value="1"/>
</dbReference>
<dbReference type="InterPro" id="IPR025827">
    <property type="entry name" value="Zn_ribbon_recom_dom"/>
</dbReference>
<dbReference type="BioCyc" id="ESIR717961:G136L-364-MONOMER"/>
<dbReference type="HOGENOM" id="CLU_010686_0_5_9"/>
<name>D4MIL5_9FIRM</name>
<organism evidence="4 5">
    <name type="scientific">[Eubacterium] siraeum V10Sc8a</name>
    <dbReference type="NCBI Taxonomy" id="717961"/>
    <lineage>
        <taxon>Bacteria</taxon>
        <taxon>Bacillati</taxon>
        <taxon>Bacillota</taxon>
        <taxon>Clostridia</taxon>
        <taxon>Eubacteriales</taxon>
        <taxon>Oscillospiraceae</taxon>
        <taxon>Oscillospiraceae incertae sedis</taxon>
    </lineage>
</organism>
<dbReference type="InterPro" id="IPR006119">
    <property type="entry name" value="Resolv_N"/>
</dbReference>
<dbReference type="SMART" id="SM00857">
    <property type="entry name" value="Resolvase"/>
    <property type="match status" value="1"/>
</dbReference>
<evidence type="ECO:0000259" key="3">
    <source>
        <dbReference type="PROSITE" id="PS51737"/>
    </source>
</evidence>
<evidence type="ECO:0000313" key="5">
    <source>
        <dbReference type="Proteomes" id="UP000007050"/>
    </source>
</evidence>
<dbReference type="InterPro" id="IPR050639">
    <property type="entry name" value="SSR_resolvase"/>
</dbReference>
<protein>
    <submittedName>
        <fullName evidence="4">Site-specific recombinases, DNA invertase Pin homologs</fullName>
    </submittedName>
</protein>
<dbReference type="AlphaFoldDB" id="D4MIL5"/>
<dbReference type="GO" id="GO:0003677">
    <property type="term" value="F:DNA binding"/>
    <property type="evidence" value="ECO:0007669"/>
    <property type="project" value="InterPro"/>
</dbReference>
<dbReference type="CDD" id="cd00338">
    <property type="entry name" value="Ser_Recombinase"/>
    <property type="match status" value="1"/>
</dbReference>
<keyword evidence="1" id="KW-0175">Coiled coil</keyword>
<dbReference type="PANTHER" id="PTHR30461">
    <property type="entry name" value="DNA-INVERTASE FROM LAMBDOID PROPHAGE"/>
    <property type="match status" value="1"/>
</dbReference>
<sequence>MAKVVTTIPATLSRFTAASINSKKKRRVAAYARVSTDHEEQLTSYEAQVDYYTNYIKGRDDWEFVGVYTDEGITGTNTKKREGFKRMVADALAGKIDLIITKSVSRFARNTVDSLTTIRSLKEHNVECYFEKENIWTFDGKGELLLTIMSSLAQEESRSISENCTWGQRKRFADGKVTVPFKRFLGYDMGPDHNLVINPEQAKLVKRIYGMFLQGQSPFQIARILTEEGILSPGGKNHWNPSNIKSILTNEKYKGDALLQKSFTVDFLTTKKKANEGEIPQYYVKDNHEAIIDPETFEMVQTLMATRKRGWNRKSSVSIFSSKIKCGDCGSWYGPKVWHSNDAYRKTIWQCNHKFDGQKCATPTLTEEEIKELFLRAANQVIDQKDQFISVYEQVLSKSLDTRSLERELSELEAEINIAAELIEECIKENSHVALDQADYQKRYDALVARFDKAKARHAEVTDLITEHTARKHQIETYLQELRDREPLTEFRETDWLAMVDYTTVHSRDDIRVTFKDGMEIKV</sequence>
<reference evidence="4 5" key="1">
    <citation type="submission" date="2010-03" db="EMBL/GenBank/DDBJ databases">
        <title>The genome sequence of Eubacterium siraeum V10Sc8a.</title>
        <authorList>
            <consortium name="metaHIT consortium -- http://www.metahit.eu/"/>
            <person name="Pajon A."/>
            <person name="Turner K."/>
            <person name="Parkhill J."/>
            <person name="Duncan S."/>
            <person name="Flint H."/>
        </authorList>
    </citation>
    <scope>NUCLEOTIDE SEQUENCE [LARGE SCALE GENOMIC DNA]</scope>
    <source>
        <strain evidence="4 5">V10Sc8a</strain>
    </source>
</reference>
<dbReference type="KEGG" id="esr:ES1_04570"/>
<dbReference type="GO" id="GO:0000150">
    <property type="term" value="F:DNA strand exchange activity"/>
    <property type="evidence" value="ECO:0007669"/>
    <property type="project" value="InterPro"/>
</dbReference>
<dbReference type="Pfam" id="PF00239">
    <property type="entry name" value="Resolvase"/>
    <property type="match status" value="1"/>
</dbReference>
<dbReference type="PANTHER" id="PTHR30461:SF23">
    <property type="entry name" value="DNA RECOMBINASE-RELATED"/>
    <property type="match status" value="1"/>
</dbReference>
<feature type="domain" description="Recombinase" evidence="3">
    <location>
        <begin position="184"/>
        <end position="310"/>
    </location>
</feature>
<gene>
    <name evidence="4" type="ORF">ES1_04570</name>
</gene>
<reference evidence="4 5" key="2">
    <citation type="submission" date="2010-03" db="EMBL/GenBank/DDBJ databases">
        <authorList>
            <person name="Pajon A."/>
        </authorList>
    </citation>
    <scope>NUCLEOTIDE SEQUENCE [LARGE SCALE GENOMIC DNA]</scope>
    <source>
        <strain evidence="4 5">V10Sc8a</strain>
    </source>
</reference>